<feature type="compositionally biased region" description="Acidic residues" evidence="1">
    <location>
        <begin position="110"/>
        <end position="119"/>
    </location>
</feature>
<dbReference type="AlphaFoldDB" id="A0A2P4YQX8"/>
<gene>
    <name evidence="2" type="ORF">PHPALM_1998</name>
</gene>
<dbReference type="OrthoDB" id="120779at2759"/>
<dbReference type="EMBL" id="NCKW01000635">
    <property type="protein sequence ID" value="POM80197.1"/>
    <property type="molecule type" value="Genomic_DNA"/>
</dbReference>
<evidence type="ECO:0000313" key="3">
    <source>
        <dbReference type="Proteomes" id="UP000237271"/>
    </source>
</evidence>
<dbReference type="Proteomes" id="UP000237271">
    <property type="component" value="Unassembled WGS sequence"/>
</dbReference>
<proteinExistence type="predicted"/>
<reference evidence="2 3" key="1">
    <citation type="journal article" date="2017" name="Genome Biol. Evol.">
        <title>Phytophthora megakarya and P. palmivora, closely related causal agents of cacao black pod rot, underwent increases in genome sizes and gene numbers by different mechanisms.</title>
        <authorList>
            <person name="Ali S.S."/>
            <person name="Shao J."/>
            <person name="Lary D.J."/>
            <person name="Kronmiller B."/>
            <person name="Shen D."/>
            <person name="Strem M.D."/>
            <person name="Amoako-Attah I."/>
            <person name="Akrofi A.Y."/>
            <person name="Begoude B.A."/>
            <person name="Ten Hoopen G.M."/>
            <person name="Coulibaly K."/>
            <person name="Kebe B.I."/>
            <person name="Melnick R.L."/>
            <person name="Guiltinan M.J."/>
            <person name="Tyler B.M."/>
            <person name="Meinhardt L.W."/>
            <person name="Bailey B.A."/>
        </authorList>
    </citation>
    <scope>NUCLEOTIDE SEQUENCE [LARGE SCALE GENOMIC DNA]</scope>
    <source>
        <strain evidence="3">sbr112.9</strain>
    </source>
</reference>
<organism evidence="2 3">
    <name type="scientific">Phytophthora palmivora</name>
    <dbReference type="NCBI Taxonomy" id="4796"/>
    <lineage>
        <taxon>Eukaryota</taxon>
        <taxon>Sar</taxon>
        <taxon>Stramenopiles</taxon>
        <taxon>Oomycota</taxon>
        <taxon>Peronosporomycetes</taxon>
        <taxon>Peronosporales</taxon>
        <taxon>Peronosporaceae</taxon>
        <taxon>Phytophthora</taxon>
    </lineage>
</organism>
<sequence>MVKGHTRSDQVLGLERFNGEDYTMWRDKVITHIETLDEKYQRGLLEKDQPEATVVMMDFLDGTPEKPVISDSAFDSQLEKAIKEADEFEYKETVPASEGSENEAPMTSMDIDDEGLDTQ</sequence>
<keyword evidence="3" id="KW-1185">Reference proteome</keyword>
<accession>A0A2P4YQX8</accession>
<comment type="caution">
    <text evidence="2">The sequence shown here is derived from an EMBL/GenBank/DDBJ whole genome shotgun (WGS) entry which is preliminary data.</text>
</comment>
<evidence type="ECO:0000256" key="1">
    <source>
        <dbReference type="SAM" id="MobiDB-lite"/>
    </source>
</evidence>
<name>A0A2P4YQX8_9STRA</name>
<feature type="region of interest" description="Disordered" evidence="1">
    <location>
        <begin position="85"/>
        <end position="119"/>
    </location>
</feature>
<protein>
    <submittedName>
        <fullName evidence="2">Uncharacterized protein</fullName>
    </submittedName>
</protein>
<evidence type="ECO:0000313" key="2">
    <source>
        <dbReference type="EMBL" id="POM80197.1"/>
    </source>
</evidence>